<dbReference type="EMBL" id="CAJNIZ010001741">
    <property type="protein sequence ID" value="CAE7198377.1"/>
    <property type="molecule type" value="Genomic_DNA"/>
</dbReference>
<keyword evidence="9" id="KW-0788">Thiol protease</keyword>
<protein>
    <recommendedName>
        <fullName evidence="3">ubiquitinyl hydrolase 1</fullName>
        <ecNumber evidence="3">3.4.19.12</ecNumber>
    </recommendedName>
</protein>
<keyword evidence="8" id="KW-0378">Hydrolase</keyword>
<sequence length="347" mass="39271">MRCAACGRTAKTQCGRCKKEAYCDRDCQAQHWKVHKAVCKPPRRPEVPLCGEGFRAWLARSNWQQGSGCLEEPGVGITNWSNNCYLSAVSQCLLQTPMLRHHLRETCLEPPEDPWLAELLGLCRLIDGAKRKGARYVDLPRRLTRLITEASEEFAFGRQADAHEALMLLISRWLAGCVKVGDGSGADCSKLGYSEKEQLEASSMIGHVFGMLMGSRVACKSCTYESLVTRVEYCLCLTVTLGMTDEELQKCRQESAQQLNRWCLRRPLQGPRSDSSASPTSLSKLLDEYTKEEDIADFKCEKCKKRGASRTSFVRRRPNALVVYIDRRQDTNLFGKINRRRGFLKSW</sequence>
<evidence type="ECO:0000313" key="14">
    <source>
        <dbReference type="EMBL" id="CAE7198377.1"/>
    </source>
</evidence>
<dbReference type="SUPFAM" id="SSF54001">
    <property type="entry name" value="Cysteine proteinases"/>
    <property type="match status" value="1"/>
</dbReference>
<evidence type="ECO:0000256" key="1">
    <source>
        <dbReference type="ARBA" id="ARBA00000707"/>
    </source>
</evidence>
<keyword evidence="6 11" id="KW-0863">Zinc-finger</keyword>
<evidence type="ECO:0000256" key="9">
    <source>
        <dbReference type="ARBA" id="ARBA00022807"/>
    </source>
</evidence>
<dbReference type="PROSITE" id="PS01360">
    <property type="entry name" value="ZF_MYND_1"/>
    <property type="match status" value="1"/>
</dbReference>
<evidence type="ECO:0000256" key="11">
    <source>
        <dbReference type="PROSITE-ProRule" id="PRU00134"/>
    </source>
</evidence>
<evidence type="ECO:0000256" key="5">
    <source>
        <dbReference type="ARBA" id="ARBA00022723"/>
    </source>
</evidence>
<name>A0A812J7A5_SYMPI</name>
<feature type="domain" description="MYND-type" evidence="13">
    <location>
        <begin position="3"/>
        <end position="39"/>
    </location>
</feature>
<dbReference type="PROSITE" id="PS50235">
    <property type="entry name" value="USP_3"/>
    <property type="match status" value="1"/>
</dbReference>
<dbReference type="GO" id="GO:0004843">
    <property type="term" value="F:cysteine-type deubiquitinase activity"/>
    <property type="evidence" value="ECO:0007669"/>
    <property type="project" value="UniProtKB-EC"/>
</dbReference>
<organism evidence="14 15">
    <name type="scientific">Symbiodinium pilosum</name>
    <name type="common">Dinoflagellate</name>
    <dbReference type="NCBI Taxonomy" id="2952"/>
    <lineage>
        <taxon>Eukaryota</taxon>
        <taxon>Sar</taxon>
        <taxon>Alveolata</taxon>
        <taxon>Dinophyceae</taxon>
        <taxon>Suessiales</taxon>
        <taxon>Symbiodiniaceae</taxon>
        <taxon>Symbiodinium</taxon>
    </lineage>
</organism>
<dbReference type="SUPFAM" id="SSF144232">
    <property type="entry name" value="HIT/MYND zinc finger-like"/>
    <property type="match status" value="1"/>
</dbReference>
<evidence type="ECO:0000259" key="12">
    <source>
        <dbReference type="PROSITE" id="PS50235"/>
    </source>
</evidence>
<dbReference type="GO" id="GO:0005829">
    <property type="term" value="C:cytosol"/>
    <property type="evidence" value="ECO:0007669"/>
    <property type="project" value="TreeGrafter"/>
</dbReference>
<dbReference type="InterPro" id="IPR001394">
    <property type="entry name" value="Peptidase_C19_UCH"/>
</dbReference>
<evidence type="ECO:0000256" key="7">
    <source>
        <dbReference type="ARBA" id="ARBA00022786"/>
    </source>
</evidence>
<feature type="domain" description="USP" evidence="12">
    <location>
        <begin position="75"/>
        <end position="347"/>
    </location>
</feature>
<gene>
    <name evidence="14" type="primary">UBP19</name>
    <name evidence="14" type="ORF">SPIL2461_LOCUS1717</name>
</gene>
<dbReference type="PROSITE" id="PS50865">
    <property type="entry name" value="ZF_MYND_2"/>
    <property type="match status" value="1"/>
</dbReference>
<evidence type="ECO:0000259" key="13">
    <source>
        <dbReference type="PROSITE" id="PS50865"/>
    </source>
</evidence>
<dbReference type="GO" id="GO:0005634">
    <property type="term" value="C:nucleus"/>
    <property type="evidence" value="ECO:0007669"/>
    <property type="project" value="TreeGrafter"/>
</dbReference>
<dbReference type="PANTHER" id="PTHR24006:SF758">
    <property type="entry name" value="UBIQUITIN CARBOXYL-TERMINAL HYDROLASE 36"/>
    <property type="match status" value="1"/>
</dbReference>
<dbReference type="GO" id="GO:0008270">
    <property type="term" value="F:zinc ion binding"/>
    <property type="evidence" value="ECO:0007669"/>
    <property type="project" value="UniProtKB-KW"/>
</dbReference>
<dbReference type="Pfam" id="PF01753">
    <property type="entry name" value="zf-MYND"/>
    <property type="match status" value="1"/>
</dbReference>
<dbReference type="OrthoDB" id="435359at2759"/>
<keyword evidence="5" id="KW-0479">Metal-binding</keyword>
<evidence type="ECO:0000256" key="3">
    <source>
        <dbReference type="ARBA" id="ARBA00012759"/>
    </source>
</evidence>
<keyword evidence="7" id="KW-0833">Ubl conjugation pathway</keyword>
<evidence type="ECO:0000256" key="2">
    <source>
        <dbReference type="ARBA" id="ARBA00009085"/>
    </source>
</evidence>
<reference evidence="14" key="1">
    <citation type="submission" date="2021-02" db="EMBL/GenBank/DDBJ databases">
        <authorList>
            <person name="Dougan E. K."/>
            <person name="Rhodes N."/>
            <person name="Thang M."/>
            <person name="Chan C."/>
        </authorList>
    </citation>
    <scope>NUCLEOTIDE SEQUENCE</scope>
</reference>
<dbReference type="GO" id="GO:0016579">
    <property type="term" value="P:protein deubiquitination"/>
    <property type="evidence" value="ECO:0007669"/>
    <property type="project" value="InterPro"/>
</dbReference>
<comment type="caution">
    <text evidence="14">The sequence shown here is derived from an EMBL/GenBank/DDBJ whole genome shotgun (WGS) entry which is preliminary data.</text>
</comment>
<keyword evidence="15" id="KW-1185">Reference proteome</keyword>
<dbReference type="Pfam" id="PF00443">
    <property type="entry name" value="UCH"/>
    <property type="match status" value="1"/>
</dbReference>
<evidence type="ECO:0000256" key="4">
    <source>
        <dbReference type="ARBA" id="ARBA00022670"/>
    </source>
</evidence>
<dbReference type="EC" id="3.4.19.12" evidence="3"/>
<evidence type="ECO:0000313" key="15">
    <source>
        <dbReference type="Proteomes" id="UP000649617"/>
    </source>
</evidence>
<dbReference type="Gene3D" id="3.90.70.10">
    <property type="entry name" value="Cysteine proteinases"/>
    <property type="match status" value="1"/>
</dbReference>
<keyword evidence="4" id="KW-0645">Protease</keyword>
<accession>A0A812J7A5</accession>
<dbReference type="InterPro" id="IPR038765">
    <property type="entry name" value="Papain-like_cys_pep_sf"/>
</dbReference>
<evidence type="ECO:0000256" key="8">
    <source>
        <dbReference type="ARBA" id="ARBA00022801"/>
    </source>
</evidence>
<dbReference type="Proteomes" id="UP000649617">
    <property type="component" value="Unassembled WGS sequence"/>
</dbReference>
<dbReference type="PANTHER" id="PTHR24006">
    <property type="entry name" value="UBIQUITIN CARBOXYL-TERMINAL HYDROLASE"/>
    <property type="match status" value="1"/>
</dbReference>
<dbReference type="InterPro" id="IPR002893">
    <property type="entry name" value="Znf_MYND"/>
</dbReference>
<comment type="similarity">
    <text evidence="2">Belongs to the peptidase C19 family.</text>
</comment>
<evidence type="ECO:0000256" key="6">
    <source>
        <dbReference type="ARBA" id="ARBA00022771"/>
    </source>
</evidence>
<dbReference type="InterPro" id="IPR050164">
    <property type="entry name" value="Peptidase_C19"/>
</dbReference>
<comment type="catalytic activity">
    <reaction evidence="1">
        <text>Thiol-dependent hydrolysis of ester, thioester, amide, peptide and isopeptide bonds formed by the C-terminal Gly of ubiquitin (a 76-residue protein attached to proteins as an intracellular targeting signal).</text>
        <dbReference type="EC" id="3.4.19.12"/>
    </reaction>
</comment>
<dbReference type="GO" id="GO:0006508">
    <property type="term" value="P:proteolysis"/>
    <property type="evidence" value="ECO:0007669"/>
    <property type="project" value="UniProtKB-KW"/>
</dbReference>
<keyword evidence="10" id="KW-0862">Zinc</keyword>
<dbReference type="InterPro" id="IPR028889">
    <property type="entry name" value="USP"/>
</dbReference>
<evidence type="ECO:0000256" key="10">
    <source>
        <dbReference type="ARBA" id="ARBA00022833"/>
    </source>
</evidence>
<dbReference type="Gene3D" id="6.10.140.2220">
    <property type="match status" value="1"/>
</dbReference>
<proteinExistence type="inferred from homology"/>
<dbReference type="AlphaFoldDB" id="A0A812J7A5"/>